<evidence type="ECO:0000313" key="1">
    <source>
        <dbReference type="EMBL" id="EFA90710.1"/>
    </source>
</evidence>
<dbReference type="Proteomes" id="UP000005711">
    <property type="component" value="Unassembled WGS sequence"/>
</dbReference>
<evidence type="ECO:0008006" key="3">
    <source>
        <dbReference type="Google" id="ProtNLM"/>
    </source>
</evidence>
<evidence type="ECO:0000313" key="2">
    <source>
        <dbReference type="Proteomes" id="UP000005711"/>
    </source>
</evidence>
<dbReference type="InterPro" id="IPR036412">
    <property type="entry name" value="HAD-like_sf"/>
</dbReference>
<comment type="caution">
    <text evidence="1">The sequence shown here is derived from an EMBL/GenBank/DDBJ whole genome shotgun (WGS) entry which is preliminary data.</text>
</comment>
<dbReference type="InterPro" id="IPR041492">
    <property type="entry name" value="HAD_2"/>
</dbReference>
<accession>D1VRT8</accession>
<reference evidence="1 2" key="1">
    <citation type="submission" date="2009-12" db="EMBL/GenBank/DDBJ databases">
        <title>Genome Sequence of Peptoniphilus lacrimalis 315-B.</title>
        <authorList>
            <person name="Durkin A.S."/>
            <person name="Madupu R."/>
            <person name="Torralba M."/>
            <person name="Methe B."/>
            <person name="Sutton G."/>
            <person name="Strausberg R.L."/>
            <person name="Nelson K.E."/>
        </authorList>
    </citation>
    <scope>NUCLEOTIDE SEQUENCE [LARGE SCALE GENOMIC DNA]</scope>
    <source>
        <strain evidence="1 2">315-B</strain>
    </source>
</reference>
<proteinExistence type="predicted"/>
<dbReference type="InterPro" id="IPR023198">
    <property type="entry name" value="PGP-like_dom2"/>
</dbReference>
<dbReference type="SUPFAM" id="SSF56784">
    <property type="entry name" value="HAD-like"/>
    <property type="match status" value="1"/>
</dbReference>
<dbReference type="AlphaFoldDB" id="D1VRT8"/>
<keyword evidence="2" id="KW-1185">Reference proteome</keyword>
<dbReference type="InterPro" id="IPR023214">
    <property type="entry name" value="HAD_sf"/>
</dbReference>
<name>D1VRT8_9FIRM</name>
<gene>
    <name evidence="1" type="ORF">HMPREF0628_1181</name>
</gene>
<protein>
    <recommendedName>
        <fullName evidence="3">Haloacid dehalogenase-like hydrolase</fullName>
    </recommendedName>
</protein>
<sequence length="210" mass="24783">MARIFKVVKRMKLILSLEKFLIDCSMGMKKAAKIAGSVMDYKPLDEIDLEKFCSPSIIKSAMEVYNIKEIEAKVFFKWYGDYFNRIGKYENEYYKGALELLNDLKKDYDISVFTELYSLQARQILRKKDILKDFELVGGKEKDRENNDKYHILEALVKNLKTKDEIVFISSDMEDIKVASELLLNNIYYDFSENKEINVDFIRDKLEQIK</sequence>
<dbReference type="EMBL" id="ADDO01000011">
    <property type="protein sequence ID" value="EFA90710.1"/>
    <property type="molecule type" value="Genomic_DNA"/>
</dbReference>
<dbReference type="Pfam" id="PF13419">
    <property type="entry name" value="HAD_2"/>
    <property type="match status" value="1"/>
</dbReference>
<dbReference type="eggNOG" id="COG0546">
    <property type="taxonomic scope" value="Bacteria"/>
</dbReference>
<dbReference type="Gene3D" id="1.10.150.240">
    <property type="entry name" value="Putative phosphatase, domain 2"/>
    <property type="match status" value="1"/>
</dbReference>
<dbReference type="Gene3D" id="3.40.50.1000">
    <property type="entry name" value="HAD superfamily/HAD-like"/>
    <property type="match status" value="1"/>
</dbReference>
<organism evidence="1 2">
    <name type="scientific">Peptoniphilus lacrimalis 315-B</name>
    <dbReference type="NCBI Taxonomy" id="596330"/>
    <lineage>
        <taxon>Bacteria</taxon>
        <taxon>Bacillati</taxon>
        <taxon>Bacillota</taxon>
        <taxon>Tissierellia</taxon>
        <taxon>Tissierellales</taxon>
        <taxon>Peptoniphilaceae</taxon>
        <taxon>Peptoniphilus</taxon>
    </lineage>
</organism>